<evidence type="ECO:0000256" key="5">
    <source>
        <dbReference type="ARBA" id="ARBA00023136"/>
    </source>
</evidence>
<dbReference type="InterPro" id="IPR036116">
    <property type="entry name" value="FN3_sf"/>
</dbReference>
<dbReference type="GO" id="GO:0004896">
    <property type="term" value="F:cytokine receptor activity"/>
    <property type="evidence" value="ECO:0007669"/>
    <property type="project" value="TreeGrafter"/>
</dbReference>
<keyword evidence="7" id="KW-0325">Glycoprotein</keyword>
<proteinExistence type="predicted"/>
<feature type="transmembrane region" description="Helical" evidence="8">
    <location>
        <begin position="319"/>
        <end position="341"/>
    </location>
</feature>
<dbReference type="STRING" id="52904.ENSSMAP00000022609"/>
<evidence type="ECO:0000313" key="12">
    <source>
        <dbReference type="Proteomes" id="UP000246464"/>
    </source>
</evidence>
<sequence>MTFTRDFWAVLSCCAMMTLSRCHADRLLPPTDLSYKWLDLLTVNVSWSWQRPIDLPEKCEIQYELRLVEKEERKEGHRCPKRTFLKNVADSCLTKQSNSDHWTYSIHTLGHNCDGWNSSTNVTITVKCPEGRADLVKNFKCVLEPSGMNCSWIPVHPSHELKLSHRVCGSSEKLRKSFKECDRPYSTGMRNGCYLNVTVGENNICIVANSKIGWSIIEPLLVIPSSKLSIREDNHHLNLTWMPPEVGKYCSWKYNFCYTQCNGPEQCLLSSSTHRMPYDENCLYKFRSRVLNGTHCPGMNSDWSEFVSYGVNKPPDGTLTVAVIVIPIILCVCVILSCYCFRRHSDIICPNTPDPSAIFKEMVMNGNKEHKTTAESLYTPVPEVVEPCKITLVSATSALQQNF</sequence>
<reference evidence="11" key="3">
    <citation type="submission" date="2023-05" db="EMBL/GenBank/DDBJ databases">
        <title>High-quality long-read genome of Scophthalmus maximus.</title>
        <authorList>
            <person name="Lien S."/>
            <person name="Martinez P."/>
        </authorList>
    </citation>
    <scope>NUCLEOTIDE SEQUENCE [LARGE SCALE GENOMIC DNA]</scope>
</reference>
<dbReference type="GO" id="GO:0009897">
    <property type="term" value="C:external side of plasma membrane"/>
    <property type="evidence" value="ECO:0007669"/>
    <property type="project" value="TreeGrafter"/>
</dbReference>
<gene>
    <name evidence="11" type="primary">LOC118301633</name>
    <name evidence="10" type="ORF">SMAX5B_004350</name>
</gene>
<dbReference type="KEGG" id="smau:118301633"/>
<feature type="chain" id="PRO_5044581870" evidence="9">
    <location>
        <begin position="25"/>
        <end position="403"/>
    </location>
</feature>
<evidence type="ECO:0000313" key="10">
    <source>
        <dbReference type="EMBL" id="AWP00807.1"/>
    </source>
</evidence>
<evidence type="ECO:0000256" key="6">
    <source>
        <dbReference type="ARBA" id="ARBA00023170"/>
    </source>
</evidence>
<dbReference type="PANTHER" id="PTHR23037">
    <property type="entry name" value="CYTOKINE RECEPTOR"/>
    <property type="match status" value="1"/>
</dbReference>
<name>A0A2U9BA20_SCOMX</name>
<evidence type="ECO:0000313" key="11">
    <source>
        <dbReference type="Ensembl" id="ENSSMAP00000022599.1"/>
    </source>
</evidence>
<dbReference type="AlphaFoldDB" id="A0A2U9BA20"/>
<reference evidence="10 12" key="1">
    <citation type="submission" date="2017-12" db="EMBL/GenBank/DDBJ databases">
        <title>Integrating genomic resources of turbot (Scophthalmus maximus) in depth evaluation of genetic and physical mapping variation across individuals.</title>
        <authorList>
            <person name="Martinez P."/>
        </authorList>
    </citation>
    <scope>NUCLEOTIDE SEQUENCE [LARGE SCALE GENOMIC DNA]</scope>
</reference>
<dbReference type="OrthoDB" id="9940625at2759"/>
<evidence type="ECO:0000256" key="4">
    <source>
        <dbReference type="ARBA" id="ARBA00022989"/>
    </source>
</evidence>
<reference evidence="11" key="2">
    <citation type="submission" date="2020-05" db="EMBL/GenBank/DDBJ databases">
        <authorList>
            <person name="Moser M."/>
        </authorList>
    </citation>
    <scope>NUCLEOTIDE SEQUENCE [LARGE SCALE GENOMIC DNA]</scope>
</reference>
<feature type="signal peptide" evidence="9">
    <location>
        <begin position="1"/>
        <end position="24"/>
    </location>
</feature>
<dbReference type="Proteomes" id="UP000246464">
    <property type="component" value="Chromosome 4"/>
</dbReference>
<evidence type="ECO:0000256" key="1">
    <source>
        <dbReference type="ARBA" id="ARBA00004479"/>
    </source>
</evidence>
<keyword evidence="4 8" id="KW-1133">Transmembrane helix</keyword>
<dbReference type="GeneID" id="118301633"/>
<protein>
    <submittedName>
        <fullName evidence="10">Putative interleukin-13 receptor subunit alpha-1-like</fullName>
    </submittedName>
</protein>
<keyword evidence="5 8" id="KW-0472">Membrane</keyword>
<organism evidence="10 12">
    <name type="scientific">Scophthalmus maximus</name>
    <name type="common">Turbot</name>
    <name type="synonym">Psetta maxima</name>
    <dbReference type="NCBI Taxonomy" id="52904"/>
    <lineage>
        <taxon>Eukaryota</taxon>
        <taxon>Metazoa</taxon>
        <taxon>Chordata</taxon>
        <taxon>Craniata</taxon>
        <taxon>Vertebrata</taxon>
        <taxon>Euteleostomi</taxon>
        <taxon>Actinopterygii</taxon>
        <taxon>Neopterygii</taxon>
        <taxon>Teleostei</taxon>
        <taxon>Neoteleostei</taxon>
        <taxon>Acanthomorphata</taxon>
        <taxon>Carangaria</taxon>
        <taxon>Pleuronectiformes</taxon>
        <taxon>Pleuronectoidei</taxon>
        <taxon>Scophthalmidae</taxon>
        <taxon>Scophthalmus</taxon>
    </lineage>
</organism>
<dbReference type="RefSeq" id="XP_035483164.1">
    <property type="nucleotide sequence ID" value="XM_035627271.2"/>
</dbReference>
<dbReference type="OMA" id="YCFKKHE"/>
<comment type="subcellular location">
    <subcellularLocation>
        <location evidence="1">Membrane</location>
        <topology evidence="1">Single-pass type I membrane protein</topology>
    </subcellularLocation>
</comment>
<dbReference type="Ensembl" id="ENSSMAT00000022861.2">
    <property type="protein sequence ID" value="ENSSMAP00000022599.1"/>
    <property type="gene ID" value="ENSSMAG00000013806.2"/>
</dbReference>
<dbReference type="Bgee" id="ENSSMAG00000013806">
    <property type="expression patterns" value="Expressed in pharyngeal gill and 6 other cell types or tissues"/>
</dbReference>
<dbReference type="EMBL" id="CP026246">
    <property type="protein sequence ID" value="AWP00807.1"/>
    <property type="molecule type" value="Genomic_DNA"/>
</dbReference>
<evidence type="ECO:0000256" key="2">
    <source>
        <dbReference type="ARBA" id="ARBA00022692"/>
    </source>
</evidence>
<evidence type="ECO:0000256" key="7">
    <source>
        <dbReference type="ARBA" id="ARBA00023180"/>
    </source>
</evidence>
<dbReference type="PANTHER" id="PTHR23037:SF46">
    <property type="entry name" value="INTERLEUKIN 5 RECEPTOR SUBUNIT ALPHA"/>
    <property type="match status" value="1"/>
</dbReference>
<evidence type="ECO:0000256" key="8">
    <source>
        <dbReference type="SAM" id="Phobius"/>
    </source>
</evidence>
<keyword evidence="2 8" id="KW-0812">Transmembrane</keyword>
<accession>A0A2U9BA20</accession>
<dbReference type="Proteomes" id="UP000694558">
    <property type="component" value="Chromosome 4"/>
</dbReference>
<evidence type="ECO:0000256" key="3">
    <source>
        <dbReference type="ARBA" id="ARBA00022729"/>
    </source>
</evidence>
<keyword evidence="3 9" id="KW-0732">Signal</keyword>
<keyword evidence="6 10" id="KW-0675">Receptor</keyword>
<reference evidence="11" key="4">
    <citation type="submission" date="2025-05" db="UniProtKB">
        <authorList>
            <consortium name="Ensembl"/>
        </authorList>
    </citation>
    <scope>IDENTIFICATION</scope>
</reference>
<keyword evidence="12" id="KW-1185">Reference proteome</keyword>
<evidence type="ECO:0000256" key="9">
    <source>
        <dbReference type="SAM" id="SignalP"/>
    </source>
</evidence>
<dbReference type="GeneTree" id="ENSGT00730000112044"/>
<dbReference type="SUPFAM" id="SSF49265">
    <property type="entry name" value="Fibronectin type III"/>
    <property type="match status" value="1"/>
</dbReference>